<protein>
    <submittedName>
        <fullName evidence="1">Putative ovule protein</fullName>
    </submittedName>
</protein>
<proteinExistence type="predicted"/>
<dbReference type="AlphaFoldDB" id="A0A0V0GT17"/>
<name>A0A0V0GT17_SOLCH</name>
<organism evidence="1">
    <name type="scientific">Solanum chacoense</name>
    <name type="common">Chaco potato</name>
    <dbReference type="NCBI Taxonomy" id="4108"/>
    <lineage>
        <taxon>Eukaryota</taxon>
        <taxon>Viridiplantae</taxon>
        <taxon>Streptophyta</taxon>
        <taxon>Embryophyta</taxon>
        <taxon>Tracheophyta</taxon>
        <taxon>Spermatophyta</taxon>
        <taxon>Magnoliopsida</taxon>
        <taxon>eudicotyledons</taxon>
        <taxon>Gunneridae</taxon>
        <taxon>Pentapetalae</taxon>
        <taxon>asterids</taxon>
        <taxon>lamiids</taxon>
        <taxon>Solanales</taxon>
        <taxon>Solanaceae</taxon>
        <taxon>Solanoideae</taxon>
        <taxon>Solaneae</taxon>
        <taxon>Solanum</taxon>
    </lineage>
</organism>
<accession>A0A0V0GT17</accession>
<reference evidence="1" key="1">
    <citation type="submission" date="2015-12" db="EMBL/GenBank/DDBJ databases">
        <title>Gene expression during late stages of embryo sac development: a critical building block for successful pollen-pistil interactions.</title>
        <authorList>
            <person name="Liu Y."/>
            <person name="Joly V."/>
            <person name="Sabar M."/>
            <person name="Matton D.P."/>
        </authorList>
    </citation>
    <scope>NUCLEOTIDE SEQUENCE</scope>
</reference>
<evidence type="ECO:0000313" key="1">
    <source>
        <dbReference type="EMBL" id="JAP10825.1"/>
    </source>
</evidence>
<sequence>MRLPLMRLTYGPWFDLWSVGPFRSLGLGQIFRSSELHILDMNDGSTTRTVTRSTVRGYPSVVSYLAS</sequence>
<dbReference type="EMBL" id="GEDG01032409">
    <property type="protein sequence ID" value="JAP10825.1"/>
    <property type="molecule type" value="Transcribed_RNA"/>
</dbReference>